<dbReference type="PANTHER" id="PTHR10106:SF38">
    <property type="entry name" value="LYSOSOMAL MEMBRANE ASCORBATE-DEPENDENT FERRIREDUCTASE CYB561A3"/>
    <property type="match status" value="1"/>
</dbReference>
<keyword evidence="13" id="KW-0560">Oxidoreductase</keyword>
<evidence type="ECO:0000256" key="22">
    <source>
        <dbReference type="ARBA" id="ARBA00046132"/>
    </source>
</evidence>
<feature type="domain" description="Cytochrome b561" evidence="26">
    <location>
        <begin position="107"/>
        <end position="319"/>
    </location>
</feature>
<keyword evidence="5" id="KW-0813">Transport</keyword>
<evidence type="ECO:0000256" key="18">
    <source>
        <dbReference type="ARBA" id="ARBA00024225"/>
    </source>
</evidence>
<dbReference type="Ensembl" id="ENSSSCT00050062477.1">
    <property type="protein sequence ID" value="ENSSSCP00050026823.1"/>
    <property type="gene ID" value="ENSSSCG00050045918.1"/>
</dbReference>
<evidence type="ECO:0000313" key="27">
    <source>
        <dbReference type="Ensembl" id="ENSSSCP00050026823.1"/>
    </source>
</evidence>
<name>A0A8D1MR08_PIG</name>
<evidence type="ECO:0000256" key="24">
    <source>
        <dbReference type="SAM" id="MobiDB-lite"/>
    </source>
</evidence>
<keyword evidence="12 25" id="KW-1133">Transmembrane helix</keyword>
<feature type="region of interest" description="Disordered" evidence="24">
    <location>
        <begin position="1"/>
        <end position="23"/>
    </location>
</feature>
<dbReference type="GO" id="GO:0046872">
    <property type="term" value="F:metal ion binding"/>
    <property type="evidence" value="ECO:0007669"/>
    <property type="project" value="UniProtKB-KW"/>
</dbReference>
<organism evidence="27 28">
    <name type="scientific">Sus scrofa</name>
    <name type="common">Pig</name>
    <dbReference type="NCBI Taxonomy" id="9823"/>
    <lineage>
        <taxon>Eukaryota</taxon>
        <taxon>Metazoa</taxon>
        <taxon>Chordata</taxon>
        <taxon>Craniata</taxon>
        <taxon>Vertebrata</taxon>
        <taxon>Euteleostomi</taxon>
        <taxon>Mammalia</taxon>
        <taxon>Eutheria</taxon>
        <taxon>Laurasiatheria</taxon>
        <taxon>Artiodactyla</taxon>
        <taxon>Suina</taxon>
        <taxon>Suidae</taxon>
        <taxon>Sus</taxon>
    </lineage>
</organism>
<dbReference type="Proteomes" id="UP000694571">
    <property type="component" value="Unplaced"/>
</dbReference>
<evidence type="ECO:0000256" key="14">
    <source>
        <dbReference type="ARBA" id="ARBA00023004"/>
    </source>
</evidence>
<keyword evidence="7 25" id="KW-0812">Transmembrane</keyword>
<evidence type="ECO:0000256" key="4">
    <source>
        <dbReference type="ARBA" id="ARBA00011738"/>
    </source>
</evidence>
<dbReference type="PANTHER" id="PTHR10106">
    <property type="entry name" value="CYTOCHROME B561-RELATED"/>
    <property type="match status" value="1"/>
</dbReference>
<feature type="region of interest" description="Disordered" evidence="24">
    <location>
        <begin position="40"/>
        <end position="62"/>
    </location>
</feature>
<feature type="transmembrane region" description="Helical" evidence="25">
    <location>
        <begin position="298"/>
        <end position="318"/>
    </location>
</feature>
<dbReference type="EC" id="7.2.1.3" evidence="18"/>
<evidence type="ECO:0000256" key="7">
    <source>
        <dbReference type="ARBA" id="ARBA00022692"/>
    </source>
</evidence>
<reference evidence="27" key="1">
    <citation type="submission" date="2025-08" db="UniProtKB">
        <authorList>
            <consortium name="Ensembl"/>
        </authorList>
    </citation>
    <scope>IDENTIFICATION</scope>
</reference>
<evidence type="ECO:0000256" key="2">
    <source>
        <dbReference type="ARBA" id="ARBA00004107"/>
    </source>
</evidence>
<dbReference type="Gene3D" id="1.20.120.1770">
    <property type="match status" value="1"/>
</dbReference>
<keyword evidence="11" id="KW-0249">Electron transport</keyword>
<keyword evidence="9" id="KW-0967">Endosome</keyword>
<evidence type="ECO:0000256" key="12">
    <source>
        <dbReference type="ARBA" id="ARBA00022989"/>
    </source>
</evidence>
<comment type="function">
    <text evidence="22">Transmembrane reductase that uses ascorbate as an electron donor in the cytoplasm and transfers electrons across membranes to reduce iron cations Fe(3+) into Fe(2+) in the lumen of the late endosome and lysosome. Reduced iron can then be extruded from the late endosome and lysosome to the cytoplasm by divalent metal-specific transporters. It is therefore most probably involved in endosomal and lysosomal cellular iron homeostasis.</text>
</comment>
<feature type="transmembrane region" description="Helical" evidence="25">
    <location>
        <begin position="216"/>
        <end position="243"/>
    </location>
</feature>
<comment type="cofactor">
    <cofactor evidence="1">
        <name>heme b</name>
        <dbReference type="ChEBI" id="CHEBI:60344"/>
    </cofactor>
</comment>
<keyword evidence="16" id="KW-0325">Glycoprotein</keyword>
<evidence type="ECO:0000256" key="9">
    <source>
        <dbReference type="ARBA" id="ARBA00022753"/>
    </source>
</evidence>
<keyword evidence="15 25" id="KW-0472">Membrane</keyword>
<keyword evidence="14" id="KW-0408">Iron</keyword>
<dbReference type="GO" id="GO:0005765">
    <property type="term" value="C:lysosomal membrane"/>
    <property type="evidence" value="ECO:0007669"/>
    <property type="project" value="UniProtKB-SubCell"/>
</dbReference>
<keyword evidence="10" id="KW-1278">Translocase</keyword>
<accession>A0A8D1MR08</accession>
<evidence type="ECO:0000256" key="16">
    <source>
        <dbReference type="ARBA" id="ARBA00023180"/>
    </source>
</evidence>
<evidence type="ECO:0000256" key="5">
    <source>
        <dbReference type="ARBA" id="ARBA00022448"/>
    </source>
</evidence>
<keyword evidence="6" id="KW-0349">Heme</keyword>
<evidence type="ECO:0000256" key="10">
    <source>
        <dbReference type="ARBA" id="ARBA00022967"/>
    </source>
</evidence>
<evidence type="ECO:0000256" key="3">
    <source>
        <dbReference type="ARBA" id="ARBA00004155"/>
    </source>
</evidence>
<dbReference type="InterPro" id="IPR006593">
    <property type="entry name" value="Cyt_b561/ferric_Rdtase_TM"/>
</dbReference>
<feature type="transmembrane region" description="Helical" evidence="25">
    <location>
        <begin position="184"/>
        <end position="204"/>
    </location>
</feature>
<comment type="catalytic activity">
    <reaction evidence="23">
        <text>Fe(3+)(out) + L-ascorbate(in) = monodehydro-L-ascorbate radical(in) + Fe(2+)(out) + H(+)</text>
        <dbReference type="Rhea" id="RHEA:30403"/>
        <dbReference type="ChEBI" id="CHEBI:15378"/>
        <dbReference type="ChEBI" id="CHEBI:29033"/>
        <dbReference type="ChEBI" id="CHEBI:29034"/>
        <dbReference type="ChEBI" id="CHEBI:38290"/>
        <dbReference type="ChEBI" id="CHEBI:59513"/>
        <dbReference type="EC" id="7.2.1.3"/>
    </reaction>
    <physiologicalReaction direction="left-to-right" evidence="23">
        <dbReference type="Rhea" id="RHEA:30404"/>
    </physiologicalReaction>
</comment>
<comment type="subunit">
    <text evidence="4">Homodimer.</text>
</comment>
<proteinExistence type="predicted"/>
<evidence type="ECO:0000259" key="26">
    <source>
        <dbReference type="PROSITE" id="PS50939"/>
    </source>
</evidence>
<evidence type="ECO:0000256" key="23">
    <source>
        <dbReference type="ARBA" id="ARBA00048457"/>
    </source>
</evidence>
<evidence type="ECO:0000256" key="13">
    <source>
        <dbReference type="ARBA" id="ARBA00023002"/>
    </source>
</evidence>
<evidence type="ECO:0000256" key="1">
    <source>
        <dbReference type="ARBA" id="ARBA00001970"/>
    </source>
</evidence>
<protein>
    <recommendedName>
        <fullName evidence="19">Lysosomal membrane ascorbate-dependent ferrireductase CYB561A3</fullName>
        <ecNumber evidence="18">7.2.1.3</ecNumber>
    </recommendedName>
    <alternativeName>
        <fullName evidence="21">Cytochrome b ascorbate-dependent protein 3</fullName>
    </alternativeName>
    <alternativeName>
        <fullName evidence="20">Lysosomal cytochrome b</fullName>
    </alternativeName>
</protein>
<evidence type="ECO:0000256" key="20">
    <source>
        <dbReference type="ARBA" id="ARBA00042550"/>
    </source>
</evidence>
<evidence type="ECO:0000313" key="28">
    <source>
        <dbReference type="Proteomes" id="UP000694571"/>
    </source>
</evidence>
<gene>
    <name evidence="27" type="primary">CYB561A3</name>
</gene>
<keyword evidence="8" id="KW-0479">Metal-binding</keyword>
<evidence type="ECO:0000256" key="21">
    <source>
        <dbReference type="ARBA" id="ARBA00042571"/>
    </source>
</evidence>
<dbReference type="InterPro" id="IPR043205">
    <property type="entry name" value="CYB561/CYBRD1-like"/>
</dbReference>
<dbReference type="Pfam" id="PF03188">
    <property type="entry name" value="Cytochrom_B561"/>
    <property type="match status" value="1"/>
</dbReference>
<evidence type="ECO:0000256" key="17">
    <source>
        <dbReference type="ARBA" id="ARBA00023228"/>
    </source>
</evidence>
<feature type="transmembrane region" description="Helical" evidence="25">
    <location>
        <begin position="255"/>
        <end position="275"/>
    </location>
</feature>
<comment type="subcellular location">
    <subcellularLocation>
        <location evidence="2">Late endosome membrane</location>
        <topology evidence="2">Multi-pass membrane protein</topology>
    </subcellularLocation>
    <subcellularLocation>
        <location evidence="3">Lysosome membrane</location>
        <topology evidence="3">Multi-pass membrane protein</topology>
    </subcellularLocation>
</comment>
<evidence type="ECO:0000256" key="8">
    <source>
        <dbReference type="ARBA" id="ARBA00022723"/>
    </source>
</evidence>
<keyword evidence="17" id="KW-0458">Lysosome</keyword>
<dbReference type="GO" id="GO:0031902">
    <property type="term" value="C:late endosome membrane"/>
    <property type="evidence" value="ECO:0007669"/>
    <property type="project" value="UniProtKB-SubCell"/>
</dbReference>
<evidence type="ECO:0000256" key="6">
    <source>
        <dbReference type="ARBA" id="ARBA00022617"/>
    </source>
</evidence>
<dbReference type="PROSITE" id="PS50939">
    <property type="entry name" value="CYTOCHROME_B561"/>
    <property type="match status" value="1"/>
</dbReference>
<evidence type="ECO:0000256" key="19">
    <source>
        <dbReference type="ARBA" id="ARBA00040498"/>
    </source>
</evidence>
<sequence length="380" mass="41487">MRPVTAFSAPGIPGLGKKSPWRNRSWGSAPWRRKLATPHLWTSLPRGPRARPEVPGAYKTTERTQLQDRRQWLQVAVGLSSCVRSLSLSLLGLSGAAAPAPGGKTRVSETPASVHPTVVRGWWFLSTEGPLVPPEESAVGPRVPGAVFRIPESDQSTVRRAASLAYRLPQSWVGPKLPWKLGHAAMHLMAFILTVLGLAAVFNFHNHEKIPNLYSLHSWLGITTVFLFACQWFLGFVVFLLPWASVRLRSLLKPIHVFFGASILSLAIASVISGINEKLFFSLKNGTTSYSNLPDEAVFANSAGMLVVVFGLLVLYILQASSWKRPEPGLQAERQVWGLGFPSWVGVGPGLEKGHPVKAWALPERPPSNMVGNQVARRGG</sequence>
<dbReference type="FunFam" id="1.20.120.1770:FF:000001">
    <property type="entry name" value="Cytochrome b reductase 1"/>
    <property type="match status" value="1"/>
</dbReference>
<dbReference type="SMART" id="SM00665">
    <property type="entry name" value="B561"/>
    <property type="match status" value="1"/>
</dbReference>
<evidence type="ECO:0000256" key="25">
    <source>
        <dbReference type="SAM" id="Phobius"/>
    </source>
</evidence>
<evidence type="ECO:0000256" key="11">
    <source>
        <dbReference type="ARBA" id="ARBA00022982"/>
    </source>
</evidence>
<dbReference type="GO" id="GO:0140571">
    <property type="term" value="F:transmembrane ascorbate ferrireductase activity"/>
    <property type="evidence" value="ECO:0007669"/>
    <property type="project" value="UniProtKB-EC"/>
</dbReference>
<dbReference type="AlphaFoldDB" id="A0A8D1MR08"/>
<evidence type="ECO:0000256" key="15">
    <source>
        <dbReference type="ARBA" id="ARBA00023136"/>
    </source>
</evidence>